<dbReference type="Proteomes" id="UP000006443">
    <property type="component" value="Unassembled WGS sequence"/>
</dbReference>
<dbReference type="Gene3D" id="3.40.50.720">
    <property type="entry name" value="NAD(P)-binding Rossmann-like Domain"/>
    <property type="match status" value="1"/>
</dbReference>
<reference evidence="3 4" key="1">
    <citation type="submission" date="2009-02" db="EMBL/GenBank/DDBJ databases">
        <title>Sequencing of the draft genome and assembly of Dethiobacter alkaliphilus AHT 1.</title>
        <authorList>
            <consortium name="US DOE Joint Genome Institute (JGI-PGF)"/>
            <person name="Lucas S."/>
            <person name="Copeland A."/>
            <person name="Lapidus A."/>
            <person name="Glavina del Rio T."/>
            <person name="Dalin E."/>
            <person name="Tice H."/>
            <person name="Bruce D."/>
            <person name="Goodwin L."/>
            <person name="Pitluck S."/>
            <person name="Larimer F."/>
            <person name="Land M.L."/>
            <person name="Hauser L."/>
            <person name="Muyzer G."/>
        </authorList>
    </citation>
    <scope>NUCLEOTIDE SEQUENCE [LARGE SCALE GENOMIC DNA]</scope>
    <source>
        <strain evidence="3 4">AHT 1</strain>
    </source>
</reference>
<dbReference type="STRING" id="555088.DealDRAFT_1937"/>
<proteinExistence type="inferred from homology"/>
<evidence type="ECO:0000313" key="4">
    <source>
        <dbReference type="Proteomes" id="UP000006443"/>
    </source>
</evidence>
<organism evidence="3 4">
    <name type="scientific">Dethiobacter alkaliphilus AHT 1</name>
    <dbReference type="NCBI Taxonomy" id="555088"/>
    <lineage>
        <taxon>Bacteria</taxon>
        <taxon>Bacillati</taxon>
        <taxon>Bacillota</taxon>
        <taxon>Dethiobacteria</taxon>
        <taxon>Dethiobacterales</taxon>
        <taxon>Dethiobacteraceae</taxon>
        <taxon>Dethiobacter</taxon>
    </lineage>
</organism>
<protein>
    <submittedName>
        <fullName evidence="3">NAD-dependent epimerase/dehydratase</fullName>
    </submittedName>
</protein>
<feature type="domain" description="NAD-dependent epimerase/dehydratase" evidence="2">
    <location>
        <begin position="4"/>
        <end position="235"/>
    </location>
</feature>
<evidence type="ECO:0000256" key="1">
    <source>
        <dbReference type="ARBA" id="ARBA00007637"/>
    </source>
</evidence>
<gene>
    <name evidence="3" type="ORF">DealDRAFT_1937</name>
</gene>
<dbReference type="eggNOG" id="COG1087">
    <property type="taxonomic scope" value="Bacteria"/>
</dbReference>
<evidence type="ECO:0000313" key="3">
    <source>
        <dbReference type="EMBL" id="EEG77184.1"/>
    </source>
</evidence>
<evidence type="ECO:0000259" key="2">
    <source>
        <dbReference type="Pfam" id="PF01370"/>
    </source>
</evidence>
<dbReference type="EMBL" id="ACJM01000009">
    <property type="protein sequence ID" value="EEG77184.1"/>
    <property type="molecule type" value="Genomic_DNA"/>
</dbReference>
<sequence>MLKVLVTGGAGFIGSHIVDLLIQKGYEVVVVDNLVTGSKSNVNAHAVFYEVDILHPQIDEVIKKEAPEVILHQAALVFVQQSIKDPLADGTVNTIGTLNLLRSAHLNNVGRFIYASTCAVYGDAQGRVATEDDPVSPISFYGASKYMGEMYVRLFYDLYKLDYTILRYANVYGPRQQPHGEGGVIPIFMQNMKKEISPTIFGTGLQSRDFIYVQDVATANLLAIAKGKQQTLNIGTGVATSIYDLHQHINEILGRNLPAQYKPELMGDVKHIALNPERAQKELNWKTGYSLKKGLAETAAVYDSMD</sequence>
<dbReference type="Pfam" id="PF01370">
    <property type="entry name" value="Epimerase"/>
    <property type="match status" value="1"/>
</dbReference>
<dbReference type="Gene3D" id="3.90.25.10">
    <property type="entry name" value="UDP-galactose 4-epimerase, domain 1"/>
    <property type="match status" value="1"/>
</dbReference>
<dbReference type="SUPFAM" id="SSF51735">
    <property type="entry name" value="NAD(P)-binding Rossmann-fold domains"/>
    <property type="match status" value="1"/>
</dbReference>
<dbReference type="InterPro" id="IPR001509">
    <property type="entry name" value="Epimerase_deHydtase"/>
</dbReference>
<accession>C0GHH8</accession>
<name>C0GHH8_DETAL</name>
<dbReference type="PANTHER" id="PTHR43000">
    <property type="entry name" value="DTDP-D-GLUCOSE 4,6-DEHYDRATASE-RELATED"/>
    <property type="match status" value="1"/>
</dbReference>
<keyword evidence="4" id="KW-1185">Reference proteome</keyword>
<comment type="similarity">
    <text evidence="1">Belongs to the NAD(P)-dependent epimerase/dehydratase family.</text>
</comment>
<dbReference type="AlphaFoldDB" id="C0GHH8"/>
<comment type="caution">
    <text evidence="3">The sequence shown here is derived from an EMBL/GenBank/DDBJ whole genome shotgun (WGS) entry which is preliminary data.</text>
</comment>
<dbReference type="InterPro" id="IPR036291">
    <property type="entry name" value="NAD(P)-bd_dom_sf"/>
</dbReference>